<dbReference type="EMBL" id="LAZR01008603">
    <property type="protein sequence ID" value="KKM77704.1"/>
    <property type="molecule type" value="Genomic_DNA"/>
</dbReference>
<dbReference type="Gene3D" id="1.10.10.10">
    <property type="entry name" value="Winged helix-like DNA-binding domain superfamily/Winged helix DNA-binding domain"/>
    <property type="match status" value="1"/>
</dbReference>
<evidence type="ECO:0008006" key="9">
    <source>
        <dbReference type="Google" id="ProtNLM"/>
    </source>
</evidence>
<dbReference type="SUPFAM" id="SSF88659">
    <property type="entry name" value="Sigma3 and sigma4 domains of RNA polymerase sigma factors"/>
    <property type="match status" value="1"/>
</dbReference>
<dbReference type="SUPFAM" id="SSF88946">
    <property type="entry name" value="Sigma2 domain of RNA polymerase sigma factors"/>
    <property type="match status" value="1"/>
</dbReference>
<keyword evidence="3" id="KW-0731">Sigma factor</keyword>
<evidence type="ECO:0000259" key="6">
    <source>
        <dbReference type="Pfam" id="PF04542"/>
    </source>
</evidence>
<dbReference type="InterPro" id="IPR013249">
    <property type="entry name" value="RNA_pol_sigma70_r4_t2"/>
</dbReference>
<dbReference type="InterPro" id="IPR014284">
    <property type="entry name" value="RNA_pol_sigma-70_dom"/>
</dbReference>
<name>A0A0F9K6C6_9ZZZZ</name>
<evidence type="ECO:0000256" key="4">
    <source>
        <dbReference type="ARBA" id="ARBA00023163"/>
    </source>
</evidence>
<dbReference type="CDD" id="cd06171">
    <property type="entry name" value="Sigma70_r4"/>
    <property type="match status" value="1"/>
</dbReference>
<dbReference type="InterPro" id="IPR013325">
    <property type="entry name" value="RNA_pol_sigma_r2"/>
</dbReference>
<dbReference type="AlphaFoldDB" id="A0A0F9K6C6"/>
<reference evidence="8" key="1">
    <citation type="journal article" date="2015" name="Nature">
        <title>Complex archaea that bridge the gap between prokaryotes and eukaryotes.</title>
        <authorList>
            <person name="Spang A."/>
            <person name="Saw J.H."/>
            <person name="Jorgensen S.L."/>
            <person name="Zaremba-Niedzwiedzka K."/>
            <person name="Martijn J."/>
            <person name="Lind A.E."/>
            <person name="van Eijk R."/>
            <person name="Schleper C."/>
            <person name="Guy L."/>
            <person name="Ettema T.J."/>
        </authorList>
    </citation>
    <scope>NUCLEOTIDE SEQUENCE</scope>
</reference>
<dbReference type="Gene3D" id="1.10.1740.10">
    <property type="match status" value="1"/>
</dbReference>
<evidence type="ECO:0000313" key="8">
    <source>
        <dbReference type="EMBL" id="KKM77704.1"/>
    </source>
</evidence>
<dbReference type="GO" id="GO:0006352">
    <property type="term" value="P:DNA-templated transcription initiation"/>
    <property type="evidence" value="ECO:0007669"/>
    <property type="project" value="InterPro"/>
</dbReference>
<dbReference type="Pfam" id="PF08281">
    <property type="entry name" value="Sigma70_r4_2"/>
    <property type="match status" value="1"/>
</dbReference>
<sequence length="583" mass="65348">MVDDIAHLVTAGRDGDLTAYGELVRRFQDMAYGYARSLLGDAHLAEDAVQEAFLSAYRHLGDLHEPAAFPGWLRRIVWRQCDRLGRRKQPRPVGLDQAQATPDPRAGPAERVQQQELTRRVMAAIQRLPERQREVTTLFYVNGYSHAEVSAFLEVPPTTVKSRLHAARRKLTKDLVEMVKHTLHEEKPGPELPPRVIRRLVTEAKQAHSVSDYRRLLDLCDEALERIEGVAPSGRRQADTSQLLIWRSEAKAFGQHDPAAAGTDCARALDIAEDAGDREGQRKALQALLMTCANAGDWDGLERWAERGSTLAAEALQEDQDLAEKLLGQCEAAHDLATRADRHWQPGLSGGFTLGSVAVQRRGQRLRMLGPRARRESGRQRDILLNLSQGTPAYVSVLMLLRPVLNSMPQSLHVGAEGRCRLEPMETRDWLAKDAELSHVNARTRIESDDETVDTPAGRFDRCWKLVTTISPPRDFRPALGRHRHFLSVLTGTVAAWLAPKVGLVRLVWQPRGGRDHDVVLTEFDVHAGGDEPIPLHVGNAWHYRWSGQMRATVWEVCRVICAGERGWRITSSTEVVRPTPQQ</sequence>
<keyword evidence="2" id="KW-0805">Transcription regulation</keyword>
<dbReference type="GO" id="GO:0016987">
    <property type="term" value="F:sigma factor activity"/>
    <property type="evidence" value="ECO:0007669"/>
    <property type="project" value="UniProtKB-KW"/>
</dbReference>
<dbReference type="InterPro" id="IPR013324">
    <property type="entry name" value="RNA_pol_sigma_r3/r4-like"/>
</dbReference>
<dbReference type="InterPro" id="IPR007627">
    <property type="entry name" value="RNA_pol_sigma70_r2"/>
</dbReference>
<evidence type="ECO:0000256" key="5">
    <source>
        <dbReference type="SAM" id="MobiDB-lite"/>
    </source>
</evidence>
<dbReference type="PANTHER" id="PTHR43133">
    <property type="entry name" value="RNA POLYMERASE ECF-TYPE SIGMA FACTO"/>
    <property type="match status" value="1"/>
</dbReference>
<feature type="domain" description="RNA polymerase sigma-70 region 2" evidence="6">
    <location>
        <begin position="23"/>
        <end position="88"/>
    </location>
</feature>
<evidence type="ECO:0000259" key="7">
    <source>
        <dbReference type="Pfam" id="PF08281"/>
    </source>
</evidence>
<dbReference type="InterPro" id="IPR036388">
    <property type="entry name" value="WH-like_DNA-bd_sf"/>
</dbReference>
<comment type="similarity">
    <text evidence="1">Belongs to the sigma-70 factor family. ECF subfamily.</text>
</comment>
<gene>
    <name evidence="8" type="ORF">LCGC14_1367320</name>
</gene>
<comment type="caution">
    <text evidence="8">The sequence shown here is derived from an EMBL/GenBank/DDBJ whole genome shotgun (WGS) entry which is preliminary data.</text>
</comment>
<proteinExistence type="inferred from homology"/>
<dbReference type="PANTHER" id="PTHR43133:SF51">
    <property type="entry name" value="RNA POLYMERASE SIGMA FACTOR"/>
    <property type="match status" value="1"/>
</dbReference>
<evidence type="ECO:0000256" key="2">
    <source>
        <dbReference type="ARBA" id="ARBA00023015"/>
    </source>
</evidence>
<accession>A0A0F9K6C6</accession>
<evidence type="ECO:0000256" key="1">
    <source>
        <dbReference type="ARBA" id="ARBA00010641"/>
    </source>
</evidence>
<dbReference type="NCBIfam" id="TIGR02937">
    <property type="entry name" value="sigma70-ECF"/>
    <property type="match status" value="1"/>
</dbReference>
<dbReference type="Gene3D" id="2.40.360.20">
    <property type="match status" value="1"/>
</dbReference>
<dbReference type="Pfam" id="PF04542">
    <property type="entry name" value="Sigma70_r2"/>
    <property type="match status" value="1"/>
</dbReference>
<feature type="non-terminal residue" evidence="8">
    <location>
        <position position="583"/>
    </location>
</feature>
<feature type="domain" description="RNA polymerase sigma factor 70 region 4 type 2" evidence="7">
    <location>
        <begin position="119"/>
        <end position="171"/>
    </location>
</feature>
<keyword evidence="4" id="KW-0804">Transcription</keyword>
<dbReference type="InterPro" id="IPR039425">
    <property type="entry name" value="RNA_pol_sigma-70-like"/>
</dbReference>
<feature type="region of interest" description="Disordered" evidence="5">
    <location>
        <begin position="88"/>
        <end position="109"/>
    </location>
</feature>
<evidence type="ECO:0000256" key="3">
    <source>
        <dbReference type="ARBA" id="ARBA00023082"/>
    </source>
</evidence>
<dbReference type="GO" id="GO:0003677">
    <property type="term" value="F:DNA binding"/>
    <property type="evidence" value="ECO:0007669"/>
    <property type="project" value="InterPro"/>
</dbReference>
<protein>
    <recommendedName>
        <fullName evidence="9">HTH luxR-type domain-containing protein</fullName>
    </recommendedName>
</protein>
<organism evidence="8">
    <name type="scientific">marine sediment metagenome</name>
    <dbReference type="NCBI Taxonomy" id="412755"/>
    <lineage>
        <taxon>unclassified sequences</taxon>
        <taxon>metagenomes</taxon>
        <taxon>ecological metagenomes</taxon>
    </lineage>
</organism>